<gene>
    <name evidence="1" type="ORF">ACFQ45_10845</name>
</gene>
<dbReference type="InterPro" id="IPR010323">
    <property type="entry name" value="DUF924"/>
</dbReference>
<dbReference type="Gene3D" id="1.20.58.320">
    <property type="entry name" value="TPR-like"/>
    <property type="match status" value="1"/>
</dbReference>
<comment type="caution">
    <text evidence="1">The sequence shown here is derived from an EMBL/GenBank/DDBJ whole genome shotgun (WGS) entry which is preliminary data.</text>
</comment>
<dbReference type="InterPro" id="IPR011990">
    <property type="entry name" value="TPR-like_helical_dom_sf"/>
</dbReference>
<keyword evidence="2" id="KW-1185">Reference proteome</keyword>
<dbReference type="EMBL" id="JBHTMN010000011">
    <property type="protein sequence ID" value="MFD1383870.1"/>
    <property type="molecule type" value="Genomic_DNA"/>
</dbReference>
<dbReference type="RefSeq" id="WP_377367547.1">
    <property type="nucleotide sequence ID" value="NZ_JBHTMN010000011.1"/>
</dbReference>
<reference evidence="2" key="1">
    <citation type="journal article" date="2019" name="Int. J. Syst. Evol. Microbiol.">
        <title>The Global Catalogue of Microorganisms (GCM) 10K type strain sequencing project: providing services to taxonomists for standard genome sequencing and annotation.</title>
        <authorList>
            <consortium name="The Broad Institute Genomics Platform"/>
            <consortium name="The Broad Institute Genome Sequencing Center for Infectious Disease"/>
            <person name="Wu L."/>
            <person name="Ma J."/>
        </authorList>
    </citation>
    <scope>NUCLEOTIDE SEQUENCE [LARGE SCALE GENOMIC DNA]</scope>
    <source>
        <strain evidence="2">JCM 30774</strain>
    </source>
</reference>
<dbReference type="SUPFAM" id="SSF48452">
    <property type="entry name" value="TPR-like"/>
    <property type="match status" value="1"/>
</dbReference>
<dbReference type="Proteomes" id="UP001597059">
    <property type="component" value="Unassembled WGS sequence"/>
</dbReference>
<accession>A0ABW4B0Z1</accession>
<name>A0ABW4B0Z1_9GAMM</name>
<dbReference type="Pfam" id="PF06041">
    <property type="entry name" value="DUF924"/>
    <property type="match status" value="1"/>
</dbReference>
<evidence type="ECO:0000313" key="1">
    <source>
        <dbReference type="EMBL" id="MFD1383870.1"/>
    </source>
</evidence>
<evidence type="ECO:0000313" key="2">
    <source>
        <dbReference type="Proteomes" id="UP001597059"/>
    </source>
</evidence>
<protein>
    <submittedName>
        <fullName evidence="1">DUF924 family protein</fullName>
    </submittedName>
</protein>
<dbReference type="Gene3D" id="1.25.40.10">
    <property type="entry name" value="Tetratricopeptide repeat domain"/>
    <property type="match status" value="1"/>
</dbReference>
<sequence>MWQEVLDFWFNEITPKQWFEKDDAFDKLITFRFTELLAQAKAGELAPWRSEAKGALAEIILLDQFSRNVYRDQPESFAADPMALALAQCAIEKGQDLELSEIERSFLYMPFMHSESLVIHEQAVGLFESLGLDNSLEFEKRHKAIIERFGRYPHRNEILGRVSTDEELEFLKQPNSGF</sequence>
<proteinExistence type="predicted"/>
<organism evidence="1 2">
    <name type="scientific">Rhodanobacter aciditrophus</name>
    <dbReference type="NCBI Taxonomy" id="1623218"/>
    <lineage>
        <taxon>Bacteria</taxon>
        <taxon>Pseudomonadati</taxon>
        <taxon>Pseudomonadota</taxon>
        <taxon>Gammaproteobacteria</taxon>
        <taxon>Lysobacterales</taxon>
        <taxon>Rhodanobacteraceae</taxon>
        <taxon>Rhodanobacter</taxon>
    </lineage>
</organism>